<dbReference type="PANTHER" id="PTHR45856">
    <property type="entry name" value="ALPHA/BETA-HYDROLASES SUPERFAMILY PROTEIN"/>
    <property type="match status" value="1"/>
</dbReference>
<dbReference type="CDD" id="cd00519">
    <property type="entry name" value="Lipase_3"/>
    <property type="match status" value="1"/>
</dbReference>
<dbReference type="RefSeq" id="WP_076423788.1">
    <property type="nucleotide sequence ID" value="NZ_FTMP01000001.1"/>
</dbReference>
<dbReference type="AlphaFoldDB" id="A0A1N6NSC4"/>
<dbReference type="InterPro" id="IPR029058">
    <property type="entry name" value="AB_hydrolase_fold"/>
</dbReference>
<reference evidence="2 3" key="1">
    <citation type="submission" date="2017-01" db="EMBL/GenBank/DDBJ databases">
        <authorList>
            <person name="Mah S.A."/>
            <person name="Swanson W.J."/>
            <person name="Moy G.W."/>
            <person name="Vacquier V.D."/>
        </authorList>
    </citation>
    <scope>NUCLEOTIDE SEQUENCE [LARGE SCALE GENOMIC DNA]</scope>
    <source>
        <strain evidence="2 3">RU36E</strain>
    </source>
</reference>
<protein>
    <submittedName>
        <fullName evidence="2">Lipase (Class 3)</fullName>
    </submittedName>
</protein>
<accession>A0A1N6NSC4</accession>
<dbReference type="Pfam" id="PF01764">
    <property type="entry name" value="Lipase_3"/>
    <property type="match status" value="1"/>
</dbReference>
<evidence type="ECO:0000259" key="1">
    <source>
        <dbReference type="Pfam" id="PF01764"/>
    </source>
</evidence>
<organism evidence="2 3">
    <name type="scientific">Aquipseudomonas alcaligenes</name>
    <name type="common">Pseudomonas alcaligenes</name>
    <dbReference type="NCBI Taxonomy" id="43263"/>
    <lineage>
        <taxon>Bacteria</taxon>
        <taxon>Pseudomonadati</taxon>
        <taxon>Pseudomonadota</taxon>
        <taxon>Gammaproteobacteria</taxon>
        <taxon>Pseudomonadales</taxon>
        <taxon>Pseudomonadaceae</taxon>
        <taxon>Aquipseudomonas</taxon>
    </lineage>
</organism>
<sequence>MSSLPLYFPQSFSLDRALRCAQLVEQAYVQYQQWLAQGRPRRPQDFHWSAPQIDGWRFSAPIWSILSDLRFINESEPFGFAAANDQGETYLVLRGTESAQDWLDDLDLQQARWPWQDGAAGSLHAGFLKLYTSLRDLALAALDSLQPSGPLWVCGHSLGSALSSLAVLDLHERWPDQALQHYNFASARLAAPDFAAAYNGLGVPTFRLVNDSDLVPQIPAAVSGELLYQHLGQAVTFTASYAGVAANHSMTDCYLYALQHPQAPMRG</sequence>
<gene>
    <name evidence="2" type="ORF">SAMN05878282_101507</name>
</gene>
<evidence type="ECO:0000313" key="3">
    <source>
        <dbReference type="Proteomes" id="UP000185841"/>
    </source>
</evidence>
<dbReference type="InterPro" id="IPR002921">
    <property type="entry name" value="Fungal_lipase-type"/>
</dbReference>
<feature type="domain" description="Fungal lipase-type" evidence="1">
    <location>
        <begin position="91"/>
        <end position="221"/>
    </location>
</feature>
<dbReference type="PANTHER" id="PTHR45856:SF11">
    <property type="entry name" value="FUNGAL LIPASE-LIKE DOMAIN-CONTAINING PROTEIN"/>
    <property type="match status" value="1"/>
</dbReference>
<dbReference type="GO" id="GO:0006629">
    <property type="term" value="P:lipid metabolic process"/>
    <property type="evidence" value="ECO:0007669"/>
    <property type="project" value="InterPro"/>
</dbReference>
<dbReference type="InterPro" id="IPR051218">
    <property type="entry name" value="Sec_MonoDiacylglyc_Lipase"/>
</dbReference>
<dbReference type="Proteomes" id="UP000185841">
    <property type="component" value="Unassembled WGS sequence"/>
</dbReference>
<proteinExistence type="predicted"/>
<dbReference type="Gene3D" id="3.40.50.1820">
    <property type="entry name" value="alpha/beta hydrolase"/>
    <property type="match status" value="1"/>
</dbReference>
<dbReference type="SUPFAM" id="SSF53474">
    <property type="entry name" value="alpha/beta-Hydrolases"/>
    <property type="match status" value="1"/>
</dbReference>
<evidence type="ECO:0000313" key="2">
    <source>
        <dbReference type="EMBL" id="SIP94943.1"/>
    </source>
</evidence>
<name>A0A1N6NSC4_AQUAC</name>
<dbReference type="EMBL" id="FTMP01000001">
    <property type="protein sequence ID" value="SIP94943.1"/>
    <property type="molecule type" value="Genomic_DNA"/>
</dbReference>